<evidence type="ECO:0000259" key="9">
    <source>
        <dbReference type="PROSITE" id="PS50929"/>
    </source>
</evidence>
<dbReference type="InterPro" id="IPR039421">
    <property type="entry name" value="Type_1_exporter"/>
</dbReference>
<evidence type="ECO:0000256" key="6">
    <source>
        <dbReference type="ARBA" id="ARBA00023136"/>
    </source>
</evidence>
<dbReference type="PROSITE" id="PS50929">
    <property type="entry name" value="ABC_TM1F"/>
    <property type="match status" value="1"/>
</dbReference>
<name>D4HSQ8_LEPIR</name>
<dbReference type="InterPro" id="IPR036640">
    <property type="entry name" value="ABC1_TM_sf"/>
</dbReference>
<feature type="domain" description="ABC transmembrane type-1" evidence="9">
    <location>
        <begin position="38"/>
        <end position="333"/>
    </location>
</feature>
<dbReference type="GO" id="GO:0005524">
    <property type="term" value="F:ATP binding"/>
    <property type="evidence" value="ECO:0007669"/>
    <property type="project" value="UniProtKB-KW"/>
</dbReference>
<dbReference type="PROSITE" id="PS00211">
    <property type="entry name" value="ABC_TRANSPORTER_1"/>
    <property type="match status" value="1"/>
</dbReference>
<dbReference type="EMBL" id="FJ976887">
    <property type="protein sequence ID" value="ADC93941.1"/>
    <property type="molecule type" value="Genomic_DNA"/>
</dbReference>
<feature type="domain" description="ABC transporter" evidence="8">
    <location>
        <begin position="373"/>
        <end position="606"/>
    </location>
</feature>
<dbReference type="Gene3D" id="3.40.50.300">
    <property type="entry name" value="P-loop containing nucleotide triphosphate hydrolases"/>
    <property type="match status" value="1"/>
</dbReference>
<dbReference type="InterPro" id="IPR011527">
    <property type="entry name" value="ABC1_TM_dom"/>
</dbReference>
<evidence type="ECO:0000256" key="5">
    <source>
        <dbReference type="ARBA" id="ARBA00022989"/>
    </source>
</evidence>
<evidence type="ECO:0000256" key="2">
    <source>
        <dbReference type="ARBA" id="ARBA00022692"/>
    </source>
</evidence>
<keyword evidence="6 7" id="KW-0472">Membrane</keyword>
<dbReference type="SUPFAM" id="SSF52540">
    <property type="entry name" value="P-loop containing nucleoside triphosphate hydrolases"/>
    <property type="match status" value="1"/>
</dbReference>
<dbReference type="InterPro" id="IPR003593">
    <property type="entry name" value="AAA+_ATPase"/>
</dbReference>
<keyword evidence="2 7" id="KW-0812">Transmembrane</keyword>
<keyword evidence="4 10" id="KW-0067">ATP-binding</keyword>
<dbReference type="Pfam" id="PF00005">
    <property type="entry name" value="ABC_tran"/>
    <property type="match status" value="1"/>
</dbReference>
<feature type="transmembrane region" description="Helical" evidence="7">
    <location>
        <begin position="36"/>
        <end position="64"/>
    </location>
</feature>
<reference evidence="10" key="2">
    <citation type="journal article" date="2010" name="BMC Microbiol.">
        <title>Development of O-antigen gene cluster-specific PCRs for rapid typing six epidemic serogroups of Leptospira in China.</title>
        <authorList>
            <person name="Cai C.S."/>
            <person name="Zhu Y.Z."/>
            <person name="Zhong Y."/>
            <person name="Xin X.F."/>
            <person name="Jiang X.G."/>
            <person name="Lou X.L."/>
            <person name="He P."/>
            <person name="Qin J.H."/>
            <person name="Zhao G.P."/>
            <person name="Wang S.Y."/>
            <person name="Guo X.K."/>
        </authorList>
    </citation>
    <scope>NUCLEOTIDE SEQUENCE</scope>
    <source>
        <strain evidence="10">Lin4</strain>
    </source>
</reference>
<dbReference type="InterPro" id="IPR017871">
    <property type="entry name" value="ABC_transporter-like_CS"/>
</dbReference>
<evidence type="ECO:0000313" key="10">
    <source>
        <dbReference type="EMBL" id="ADC93941.1"/>
    </source>
</evidence>
<sequence length="606" mass="67595">MKRFINNKSTMNYSKSLFYLIFRIWNYLPSKRHRQFGILLILLIISSLSEMVSIGAVVPFLGVLTTPEKVFDMPYIQPIKEYLGIFNGQELILPLTLFFIIIAIFTGLVRLLVLWLGNRLSFASGADLSLDIYRKTLYQPYQIHVMRNSSEVMGGILGKANGLVPSLIIPIINTLGGILIIGMILIALILLNPVISISVFIGFGVIYGIIGYITRKRLSIIGKIKSEEYTRVIKILQEGLGGVRDILLDGNQAIYCKIFEESDQKFRRASAESAFIGGSPRFLIESFAMILLALFAYFLSRSDSSGLVTVLPLLGAIALGAQRILPILQQVYQSWVTIKGNEKAFWDVLELLDQSIPEYVDLNIKPLKFSDCICIENLSFRYHPDQSWVIKDLSLNICNGDRIGFIGVTGSGKSTLLDIVMALLEPSQGKLIVDNQIIDSNTMKRAWQANIAHVPQSIYLSDSTIAENIAFGVGLDQIDFDRVRMAARQAQIDAYIMSLKDGYKTFVGERGIRLSGGQRQRIGIARALYKEASVIIFDEATSALDNETEKAVIEAIEGLGKHLTVLLVAHRITTLQNCNKIVELKSGKIFRTGTYTELFPDLVDKT</sequence>
<dbReference type="GO" id="GO:0140359">
    <property type="term" value="F:ABC-type transporter activity"/>
    <property type="evidence" value="ECO:0007669"/>
    <property type="project" value="InterPro"/>
</dbReference>
<feature type="transmembrane region" description="Helical" evidence="7">
    <location>
        <begin position="195"/>
        <end position="214"/>
    </location>
</feature>
<dbReference type="AlphaFoldDB" id="D4HSQ8"/>
<dbReference type="InterPro" id="IPR027417">
    <property type="entry name" value="P-loop_NTPase"/>
</dbReference>
<evidence type="ECO:0000256" key="7">
    <source>
        <dbReference type="SAM" id="Phobius"/>
    </source>
</evidence>
<reference evidence="10" key="1">
    <citation type="submission" date="2009-04" db="EMBL/GenBank/DDBJ databases">
        <authorList>
            <person name="Cai C."/>
            <person name="Zhu Y."/>
            <person name="Zhong Y."/>
            <person name="Xin X."/>
            <person name="Jiang X.-G."/>
            <person name="He P."/>
            <person name="Qin J.-H."/>
            <person name="Zhao G.-P."/>
            <person name="Guo X.-K."/>
        </authorList>
    </citation>
    <scope>NUCLEOTIDE SEQUENCE</scope>
    <source>
        <strain evidence="10">Lin4</strain>
    </source>
</reference>
<dbReference type="Pfam" id="PF00664">
    <property type="entry name" value="ABC_membrane"/>
    <property type="match status" value="1"/>
</dbReference>
<accession>D4HSQ8</accession>
<proteinExistence type="predicted"/>
<feature type="transmembrane region" description="Helical" evidence="7">
    <location>
        <begin position="91"/>
        <end position="113"/>
    </location>
</feature>
<evidence type="ECO:0000256" key="1">
    <source>
        <dbReference type="ARBA" id="ARBA00004651"/>
    </source>
</evidence>
<dbReference type="SUPFAM" id="SSF90123">
    <property type="entry name" value="ABC transporter transmembrane region"/>
    <property type="match status" value="1"/>
</dbReference>
<keyword evidence="3" id="KW-0547">Nucleotide-binding</keyword>
<gene>
    <name evidence="10" type="primary">sunT</name>
</gene>
<dbReference type="GO" id="GO:0034040">
    <property type="term" value="F:ATPase-coupled lipid transmembrane transporter activity"/>
    <property type="evidence" value="ECO:0007669"/>
    <property type="project" value="TreeGrafter"/>
</dbReference>
<keyword evidence="5 7" id="KW-1133">Transmembrane helix</keyword>
<evidence type="ECO:0000256" key="4">
    <source>
        <dbReference type="ARBA" id="ARBA00022840"/>
    </source>
</evidence>
<evidence type="ECO:0000256" key="3">
    <source>
        <dbReference type="ARBA" id="ARBA00022741"/>
    </source>
</evidence>
<feature type="transmembrane region" description="Helical" evidence="7">
    <location>
        <begin position="282"/>
        <end position="300"/>
    </location>
</feature>
<dbReference type="Gene3D" id="1.20.1560.10">
    <property type="entry name" value="ABC transporter type 1, transmembrane domain"/>
    <property type="match status" value="1"/>
</dbReference>
<dbReference type="InterPro" id="IPR003439">
    <property type="entry name" value="ABC_transporter-like_ATP-bd"/>
</dbReference>
<organism evidence="10">
    <name type="scientific">Leptospira interrogans serovar Autumnalis</name>
    <dbReference type="NCBI Taxonomy" id="174157"/>
    <lineage>
        <taxon>Bacteria</taxon>
        <taxon>Pseudomonadati</taxon>
        <taxon>Spirochaetota</taxon>
        <taxon>Spirochaetia</taxon>
        <taxon>Leptospirales</taxon>
        <taxon>Leptospiraceae</taxon>
        <taxon>Leptospira</taxon>
    </lineage>
</organism>
<dbReference type="PANTHER" id="PTHR24221">
    <property type="entry name" value="ATP-BINDING CASSETTE SUB-FAMILY B"/>
    <property type="match status" value="1"/>
</dbReference>
<dbReference type="SMART" id="SM00382">
    <property type="entry name" value="AAA"/>
    <property type="match status" value="1"/>
</dbReference>
<dbReference type="PROSITE" id="PS50893">
    <property type="entry name" value="ABC_TRANSPORTER_2"/>
    <property type="match status" value="1"/>
</dbReference>
<dbReference type="GO" id="GO:0016887">
    <property type="term" value="F:ATP hydrolysis activity"/>
    <property type="evidence" value="ECO:0007669"/>
    <property type="project" value="InterPro"/>
</dbReference>
<dbReference type="GO" id="GO:0005886">
    <property type="term" value="C:plasma membrane"/>
    <property type="evidence" value="ECO:0007669"/>
    <property type="project" value="UniProtKB-SubCell"/>
</dbReference>
<evidence type="ECO:0000259" key="8">
    <source>
        <dbReference type="PROSITE" id="PS50893"/>
    </source>
</evidence>
<comment type="subcellular location">
    <subcellularLocation>
        <location evidence="1">Cell membrane</location>
        <topology evidence="1">Multi-pass membrane protein</topology>
    </subcellularLocation>
</comment>
<feature type="transmembrane region" description="Helical" evidence="7">
    <location>
        <begin position="167"/>
        <end position="189"/>
    </location>
</feature>
<dbReference type="PANTHER" id="PTHR24221:SF654">
    <property type="entry name" value="ATP-BINDING CASSETTE SUB-FAMILY B MEMBER 6"/>
    <property type="match status" value="1"/>
</dbReference>
<protein>
    <submittedName>
        <fullName evidence="10">Probable transport ATP-binding protein msbA</fullName>
    </submittedName>
</protein>